<dbReference type="InterPro" id="IPR011646">
    <property type="entry name" value="KAP_P-loop"/>
</dbReference>
<dbReference type="InParanoid" id="D9QNJ3"/>
<reference evidence="3" key="1">
    <citation type="journal article" date="2011" name="J. Bacteriol.">
        <title>Genome sequences of eight morphologically diverse alphaproteobacteria.</title>
        <authorList>
            <consortium name="US DOE Joint Genome Institute"/>
            <person name="Brown P.J."/>
            <person name="Kysela D.T."/>
            <person name="Buechlein A."/>
            <person name="Hemmerich C."/>
            <person name="Brun Y.V."/>
        </authorList>
    </citation>
    <scope>NUCLEOTIDE SEQUENCE [LARGE SCALE GENOMIC DNA]</scope>
    <source>
        <strain evidence="3">ATCC 15264 / DSM 4735 / LMG 14903 / NBRC 16000 / CB 81</strain>
    </source>
</reference>
<gene>
    <name evidence="2" type="ordered locus">Bresu_2922</name>
</gene>
<dbReference type="OrthoDB" id="88903at2"/>
<dbReference type="EMBL" id="CP002102">
    <property type="protein sequence ID" value="ADL02228.1"/>
    <property type="molecule type" value="Genomic_DNA"/>
</dbReference>
<dbReference type="InterPro" id="IPR052754">
    <property type="entry name" value="NTPase_KAP_P-loop"/>
</dbReference>
<evidence type="ECO:0000259" key="1">
    <source>
        <dbReference type="Pfam" id="PF07693"/>
    </source>
</evidence>
<accession>D9QNJ3</accession>
<dbReference type="eggNOG" id="COG4928">
    <property type="taxonomic scope" value="Bacteria"/>
</dbReference>
<dbReference type="HOGENOM" id="CLU_021357_0_0_5"/>
<dbReference type="KEGG" id="bsb:Bresu_2922"/>
<dbReference type="Gene3D" id="3.40.50.300">
    <property type="entry name" value="P-loop containing nucleotide triphosphate hydrolases"/>
    <property type="match status" value="1"/>
</dbReference>
<protein>
    <submittedName>
        <fullName evidence="2">KAP P-loop domain protein</fullName>
    </submittedName>
</protein>
<dbReference type="PANTHER" id="PTHR22674">
    <property type="entry name" value="NTPASE, KAP FAMILY P-LOOP DOMAIN-CONTAINING 1"/>
    <property type="match status" value="1"/>
</dbReference>
<proteinExistence type="predicted"/>
<dbReference type="Proteomes" id="UP000002696">
    <property type="component" value="Chromosome"/>
</dbReference>
<dbReference type="Pfam" id="PF07693">
    <property type="entry name" value="KAP_NTPase"/>
    <property type="match status" value="1"/>
</dbReference>
<dbReference type="PANTHER" id="PTHR22674:SF6">
    <property type="entry name" value="NTPASE KAP FAMILY P-LOOP DOMAIN-CONTAINING PROTEIN 1"/>
    <property type="match status" value="1"/>
</dbReference>
<evidence type="ECO:0000313" key="3">
    <source>
        <dbReference type="Proteomes" id="UP000002696"/>
    </source>
</evidence>
<name>D9QNJ3_BRESC</name>
<dbReference type="BioCyc" id="BSUB633149:G1GM8-2933-MONOMER"/>
<organism evidence="2 3">
    <name type="scientific">Brevundimonas subvibrioides (strain ATCC 15264 / DSM 4735 / LMG 14903 / NBRC 16000 / CB 81)</name>
    <name type="common">Caulobacter subvibrioides</name>
    <dbReference type="NCBI Taxonomy" id="633149"/>
    <lineage>
        <taxon>Bacteria</taxon>
        <taxon>Pseudomonadati</taxon>
        <taxon>Pseudomonadota</taxon>
        <taxon>Alphaproteobacteria</taxon>
        <taxon>Caulobacterales</taxon>
        <taxon>Caulobacteraceae</taxon>
        <taxon>Brevundimonas</taxon>
    </lineage>
</organism>
<sequence>MSVSNDSPIGSPSEDRFGLNPFARAVAQSLTTMSAPEGVVVAISGPWGAGKSSAVNLVRHHLQRSVEDGSLVIVPFNPWWFPGSDALTLSFFQELSAAIGPSLPSKLRNSLAALGQGVSAVGAFAGAIASLGSPGIGDLFSKGAALLGRASKQERTIDEEHRQIAKALRERSKRFVVVIDDIDRLSPDDALTIFRLVKSVGRLPNVIYLLAFDRQIAERIVAERFPSEGPSYLEKIIQRFFPLPPPVQTTLNQLVVESAVKVMGDVPERQVARFWNVFHDVIAPIIRTPRDVVRLVNHIATGWPAVEGNVDRADFLAISALELAEPEIYARIRANPDRLCGVRQQNDGGRQGDIGQEYDELLGLADRSERDRRRLRIALRRLFPRLDAVWGNTWHAGDEWRRDRQIASLEHFRSYVSFAVSDDVASAQTIQGIVEHAADGDFIRNELVRAIAEEQRGGGTQAALILNELRYAAPDIAEGDVAPFVATLFEVADTLDVDADRQRGFAGMGNNQLRIYWLLNRLVQDRFDQPAREEIYRAAMENASLDWALDFAESCLAEHTPREGRRVSDNPRVSEAVARELRDIALRKLRAAAETAAFSTSPKLISILFAWWRLNGSDAAEIRTWTDEQLGSDAFVIALAADLPSESWSFGAGWDGMGDRVQRRTLRVNLQPLEDILDTARLEARVADLLEGDTLDEQTRETLVLYRDTPRGRHDIGRSGADEEDAGD</sequence>
<dbReference type="AlphaFoldDB" id="D9QNJ3"/>
<feature type="domain" description="KAP NTPase" evidence="1">
    <location>
        <begin position="20"/>
        <end position="299"/>
    </location>
</feature>
<evidence type="ECO:0000313" key="2">
    <source>
        <dbReference type="EMBL" id="ADL02228.1"/>
    </source>
</evidence>
<keyword evidence="3" id="KW-1185">Reference proteome</keyword>
<dbReference type="InterPro" id="IPR027417">
    <property type="entry name" value="P-loop_NTPase"/>
</dbReference>
<dbReference type="SUPFAM" id="SSF52540">
    <property type="entry name" value="P-loop containing nucleoside triphosphate hydrolases"/>
    <property type="match status" value="1"/>
</dbReference>